<keyword evidence="3 5" id="KW-1133">Transmembrane helix</keyword>
<feature type="transmembrane region" description="Helical" evidence="5">
    <location>
        <begin position="208"/>
        <end position="230"/>
    </location>
</feature>
<feature type="transmembrane region" description="Helical" evidence="5">
    <location>
        <begin position="274"/>
        <end position="291"/>
    </location>
</feature>
<keyword evidence="8" id="KW-1185">Reference proteome</keyword>
<feature type="transmembrane region" description="Helical" evidence="5">
    <location>
        <begin position="127"/>
        <end position="145"/>
    </location>
</feature>
<evidence type="ECO:0000256" key="1">
    <source>
        <dbReference type="ARBA" id="ARBA00004141"/>
    </source>
</evidence>
<dbReference type="GO" id="GO:0008273">
    <property type="term" value="F:calcium, potassium:sodium antiporter activity"/>
    <property type="evidence" value="ECO:0007669"/>
    <property type="project" value="TreeGrafter"/>
</dbReference>
<evidence type="ECO:0000259" key="6">
    <source>
        <dbReference type="Pfam" id="PF01699"/>
    </source>
</evidence>
<comment type="caution">
    <text evidence="7">The sequence shown here is derived from an EMBL/GenBank/DDBJ whole genome shotgun (WGS) entry which is preliminary data.</text>
</comment>
<dbReference type="InterPro" id="IPR004837">
    <property type="entry name" value="NaCa_Exmemb"/>
</dbReference>
<evidence type="ECO:0000313" key="7">
    <source>
        <dbReference type="EMBL" id="KTD22359.1"/>
    </source>
</evidence>
<sequence length="321" mass="34991">MLLSSTAFILGLAALFWSAERFIRSAAYAAKYFHLPPLLIGMVIVGFGTSVPELAVSILAAAQGNPGIAIGNAYGSNIINIALILGLTALLSPVIVHSSVIRQELPILIGTTGLSIWLLWDMRISRLDSLLLLILFFGLICWNILQGIKKHNDALEIEVAHELAQYQLTIQQAMMWLITGLILLIISSRVLLWGAVNIAHQFGINETIIGLTIVAFGTSLPELASSIIAVQKNEHDLALGNIIGSNLFNTLAVVGFAGIISPMAVEPSVLYRDMPVMSSLTVFLFISCFSIKKPGFINRFEGLILLITYFLYTAFLIYTLF</sequence>
<feature type="transmembrane region" description="Helical" evidence="5">
    <location>
        <begin position="242"/>
        <end position="262"/>
    </location>
</feature>
<dbReference type="InterPro" id="IPR004481">
    <property type="entry name" value="K/Na/Ca-exchanger"/>
</dbReference>
<comment type="subcellular location">
    <subcellularLocation>
        <location evidence="1">Membrane</location>
        <topology evidence="1">Multi-pass membrane protein</topology>
    </subcellularLocation>
</comment>
<keyword evidence="4 5" id="KW-0472">Membrane</keyword>
<evidence type="ECO:0000256" key="5">
    <source>
        <dbReference type="SAM" id="Phobius"/>
    </source>
</evidence>
<dbReference type="GO" id="GO:0005262">
    <property type="term" value="F:calcium channel activity"/>
    <property type="evidence" value="ECO:0007669"/>
    <property type="project" value="TreeGrafter"/>
</dbReference>
<organism evidence="7 8">
    <name type="scientific">Legionella londiniensis</name>
    <dbReference type="NCBI Taxonomy" id="45068"/>
    <lineage>
        <taxon>Bacteria</taxon>
        <taxon>Pseudomonadati</taxon>
        <taxon>Pseudomonadota</taxon>
        <taxon>Gammaproteobacteria</taxon>
        <taxon>Legionellales</taxon>
        <taxon>Legionellaceae</taxon>
        <taxon>Legionella</taxon>
    </lineage>
</organism>
<dbReference type="InterPro" id="IPR044880">
    <property type="entry name" value="NCX_ion-bd_dom_sf"/>
</dbReference>
<dbReference type="RefSeq" id="WP_058528595.1">
    <property type="nucleotide sequence ID" value="NZ_CAAAHZ010000007.1"/>
</dbReference>
<dbReference type="PANTHER" id="PTHR10846">
    <property type="entry name" value="SODIUM/POTASSIUM/CALCIUM EXCHANGER"/>
    <property type="match status" value="1"/>
</dbReference>
<dbReference type="STRING" id="45068.Llon_0577"/>
<dbReference type="NCBIfam" id="TIGR00367">
    <property type="entry name" value="calcium/sodium antiporter"/>
    <property type="match status" value="1"/>
</dbReference>
<feature type="domain" description="Sodium/calcium exchanger membrane region" evidence="6">
    <location>
        <begin position="174"/>
        <end position="317"/>
    </location>
</feature>
<dbReference type="PATRIC" id="fig|45068.5.peg.623"/>
<dbReference type="GO" id="GO:0006874">
    <property type="term" value="P:intracellular calcium ion homeostasis"/>
    <property type="evidence" value="ECO:0007669"/>
    <property type="project" value="TreeGrafter"/>
</dbReference>
<dbReference type="Pfam" id="PF01699">
    <property type="entry name" value="Na_Ca_ex"/>
    <property type="match status" value="2"/>
</dbReference>
<reference evidence="7 8" key="1">
    <citation type="submission" date="2015-11" db="EMBL/GenBank/DDBJ databases">
        <title>Genomic analysis of 38 Legionella species identifies large and diverse effector repertoires.</title>
        <authorList>
            <person name="Burstein D."/>
            <person name="Amaro F."/>
            <person name="Zusman T."/>
            <person name="Lifshitz Z."/>
            <person name="Cohen O."/>
            <person name="Gilbert J.A."/>
            <person name="Pupko T."/>
            <person name="Shuman H.A."/>
            <person name="Segal G."/>
        </authorList>
    </citation>
    <scope>NUCLEOTIDE SEQUENCE [LARGE SCALE GENOMIC DNA]</scope>
    <source>
        <strain evidence="7 8">ATCC 49505</strain>
    </source>
</reference>
<evidence type="ECO:0000256" key="4">
    <source>
        <dbReference type="ARBA" id="ARBA00023136"/>
    </source>
</evidence>
<keyword evidence="2 5" id="KW-0812">Transmembrane</keyword>
<dbReference type="Gene3D" id="1.20.1420.30">
    <property type="entry name" value="NCX, central ion-binding region"/>
    <property type="match status" value="2"/>
</dbReference>
<evidence type="ECO:0000256" key="3">
    <source>
        <dbReference type="ARBA" id="ARBA00022989"/>
    </source>
</evidence>
<feature type="domain" description="Sodium/calcium exchanger membrane region" evidence="6">
    <location>
        <begin position="7"/>
        <end position="144"/>
    </location>
</feature>
<accession>A0A0W0VQD1</accession>
<dbReference type="AlphaFoldDB" id="A0A0W0VQD1"/>
<dbReference type="OrthoDB" id="9794225at2"/>
<evidence type="ECO:0000256" key="2">
    <source>
        <dbReference type="ARBA" id="ARBA00022692"/>
    </source>
</evidence>
<feature type="transmembrane region" description="Helical" evidence="5">
    <location>
        <begin position="39"/>
        <end position="62"/>
    </location>
</feature>
<feature type="transmembrane region" description="Helical" evidence="5">
    <location>
        <begin position="173"/>
        <end position="196"/>
    </location>
</feature>
<dbReference type="GO" id="GO:0005886">
    <property type="term" value="C:plasma membrane"/>
    <property type="evidence" value="ECO:0007669"/>
    <property type="project" value="TreeGrafter"/>
</dbReference>
<evidence type="ECO:0000313" key="8">
    <source>
        <dbReference type="Proteomes" id="UP000054997"/>
    </source>
</evidence>
<feature type="transmembrane region" description="Helical" evidence="5">
    <location>
        <begin position="74"/>
        <end position="96"/>
    </location>
</feature>
<dbReference type="EMBL" id="LNYK01000010">
    <property type="protein sequence ID" value="KTD22359.1"/>
    <property type="molecule type" value="Genomic_DNA"/>
</dbReference>
<proteinExistence type="predicted"/>
<dbReference type="Proteomes" id="UP000054997">
    <property type="component" value="Unassembled WGS sequence"/>
</dbReference>
<name>A0A0W0VQD1_9GAMM</name>
<gene>
    <name evidence="7" type="ORF">Llon_0577</name>
</gene>
<protein>
    <submittedName>
        <fullName evidence="7">Na/Ca antiporter</fullName>
    </submittedName>
</protein>
<feature type="transmembrane region" description="Helical" evidence="5">
    <location>
        <begin position="303"/>
        <end position="320"/>
    </location>
</feature>
<dbReference type="PANTHER" id="PTHR10846:SF8">
    <property type="entry name" value="INNER MEMBRANE PROTEIN YRBG"/>
    <property type="match status" value="1"/>
</dbReference>